<comment type="caution">
    <text evidence="5">The sequence shown here is derived from an EMBL/GenBank/DDBJ whole genome shotgun (WGS) entry which is preliminary data.</text>
</comment>
<evidence type="ECO:0000313" key="5">
    <source>
        <dbReference type="EMBL" id="MBN8230515.1"/>
    </source>
</evidence>
<feature type="domain" description="Co-chaperone DjlA N-terminal" evidence="2">
    <location>
        <begin position="423"/>
        <end position="533"/>
    </location>
</feature>
<name>A0ABS3DGS5_9BACT</name>
<feature type="region of interest" description="Disordered" evidence="1">
    <location>
        <begin position="565"/>
        <end position="584"/>
    </location>
</feature>
<evidence type="ECO:0000313" key="6">
    <source>
        <dbReference type="Proteomes" id="UP000664052"/>
    </source>
</evidence>
<dbReference type="CDD" id="cd07176">
    <property type="entry name" value="terB"/>
    <property type="match status" value="1"/>
</dbReference>
<gene>
    <name evidence="5" type="ORF">JYK02_23665</name>
</gene>
<dbReference type="InterPro" id="IPR028932">
    <property type="entry name" value="TerB-C"/>
</dbReference>
<dbReference type="Gene3D" id="1.10.3680.10">
    <property type="entry name" value="TerB-like"/>
    <property type="match status" value="1"/>
</dbReference>
<keyword evidence="6" id="KW-1185">Reference proteome</keyword>
<proteinExistence type="predicted"/>
<evidence type="ECO:0000259" key="2">
    <source>
        <dbReference type="Pfam" id="PF05099"/>
    </source>
</evidence>
<dbReference type="SUPFAM" id="SSF158682">
    <property type="entry name" value="TerB-like"/>
    <property type="match status" value="1"/>
</dbReference>
<dbReference type="Pfam" id="PF05099">
    <property type="entry name" value="TerB"/>
    <property type="match status" value="1"/>
</dbReference>
<protein>
    <submittedName>
        <fullName evidence="5">TerB N-terminal domain-containing protein</fullName>
    </submittedName>
</protein>
<dbReference type="Proteomes" id="UP000664052">
    <property type="component" value="Unassembled WGS sequence"/>
</dbReference>
<feature type="domain" description="TerB-C" evidence="4">
    <location>
        <begin position="578"/>
        <end position="702"/>
    </location>
</feature>
<dbReference type="InterPro" id="IPR025266">
    <property type="entry name" value="TerB_N"/>
</dbReference>
<feature type="compositionally biased region" description="Pro residues" evidence="1">
    <location>
        <begin position="567"/>
        <end position="577"/>
    </location>
</feature>
<evidence type="ECO:0000256" key="1">
    <source>
        <dbReference type="SAM" id="MobiDB-lite"/>
    </source>
</evidence>
<dbReference type="InterPro" id="IPR029024">
    <property type="entry name" value="TerB-like"/>
</dbReference>
<dbReference type="Pfam" id="PF13208">
    <property type="entry name" value="TerB_N"/>
    <property type="match status" value="1"/>
</dbReference>
<dbReference type="InterPro" id="IPR007791">
    <property type="entry name" value="DjlA_N"/>
</dbReference>
<reference evidence="5 6" key="1">
    <citation type="submission" date="2021-02" db="EMBL/GenBank/DDBJ databases">
        <title>De Novo genome assembly of isolated myxobacteria.</title>
        <authorList>
            <person name="Stevens D.C."/>
        </authorList>
    </citation>
    <scope>NUCLEOTIDE SEQUENCE [LARGE SCALE GENOMIC DNA]</scope>
    <source>
        <strain evidence="5 6">ATCC 29039</strain>
    </source>
</reference>
<dbReference type="EMBL" id="JAFIMU010000007">
    <property type="protein sequence ID" value="MBN8230515.1"/>
    <property type="molecule type" value="Genomic_DNA"/>
</dbReference>
<organism evidence="5 6">
    <name type="scientific">Corallococcus macrosporus</name>
    <dbReference type="NCBI Taxonomy" id="35"/>
    <lineage>
        <taxon>Bacteria</taxon>
        <taxon>Pseudomonadati</taxon>
        <taxon>Myxococcota</taxon>
        <taxon>Myxococcia</taxon>
        <taxon>Myxococcales</taxon>
        <taxon>Cystobacterineae</taxon>
        <taxon>Myxococcaceae</taxon>
        <taxon>Corallococcus</taxon>
    </lineage>
</organism>
<dbReference type="Pfam" id="PF15615">
    <property type="entry name" value="TerB_C"/>
    <property type="match status" value="1"/>
</dbReference>
<sequence>MTIRGATWIPPGQAVEVAGRRIPGGMVYVGDKLAAVNVPSPEPALINPSLHVASRPDRSGEGMNYWPSYSTISPACRAGYLEWLEEGRRRPNAYIGYVFLFFYGLERRVLVDLAKGAVSSEEVRAIEQEVQGLLRVYGTNASFRRYATQLQDVLRVRRTGEEGLLKEVPQFALRSEGEASFDVRIAVGTAASRQLPLPADWALAWAIEASDTRLRTPATRCPEEFKTLFRARYARDHGPGIVPRARKTQVKAQYQPASASFGGEVPLASTTTFEASESSLKPLHALIEDCCIELEPFSRWIGKNPEGRNTLAALALLPPELAVGQGGREVQALRSTLEEALSGRGVAAIEARSLLAHWPTAVPDKVSKAEAVGLAQTLEKLGFGLEPDPRFSGPVLAREESAVVFALPPESPNAPSPTYLATLATLHLAATVATADGTVSPEERTRLDAMLENSQDLSMAEKVRLKAHLDWLLKRPASTASLKKRVDSLTPTARAALGRLLVEVAVADGSVALPELKTLSKLYPLLGLDEARVHADIHTVVSARTAPAAEPVAMQLAGVPAKGFTLPAPPAEPPPEPSQSRKSAGVALDMRSVQAKLVETAAVSSLLGSIFAEEEPAPATPSAPAVGEASVAGLDAAHSALLRALVAKAEWPRSEVEKLASGLGLLTDGALDVINDAAFGVCGEPVLEGDEVLQLNAQAAQEMVA</sequence>
<evidence type="ECO:0000259" key="3">
    <source>
        <dbReference type="Pfam" id="PF13208"/>
    </source>
</evidence>
<feature type="domain" description="TerB N-terminal" evidence="3">
    <location>
        <begin position="10"/>
        <end position="218"/>
    </location>
</feature>
<accession>A0ABS3DGS5</accession>
<evidence type="ECO:0000259" key="4">
    <source>
        <dbReference type="Pfam" id="PF15615"/>
    </source>
</evidence>